<dbReference type="Proteomes" id="UP001589818">
    <property type="component" value="Unassembled WGS sequence"/>
</dbReference>
<dbReference type="RefSeq" id="WP_256555086.1">
    <property type="nucleotide sequence ID" value="NZ_JANHOF010000001.1"/>
</dbReference>
<organism evidence="4 5">
    <name type="scientific">Paenibacillus mendelii</name>
    <dbReference type="NCBI Taxonomy" id="206163"/>
    <lineage>
        <taxon>Bacteria</taxon>
        <taxon>Bacillati</taxon>
        <taxon>Bacillota</taxon>
        <taxon>Bacilli</taxon>
        <taxon>Bacillales</taxon>
        <taxon>Paenibacillaceae</taxon>
        <taxon>Paenibacillus</taxon>
    </lineage>
</organism>
<gene>
    <name evidence="4" type="ORF">ACFFJ8_24765</name>
</gene>
<keyword evidence="2" id="KW-0326">Glycosidase</keyword>
<dbReference type="Gene3D" id="3.20.20.70">
    <property type="entry name" value="Aldolase class I"/>
    <property type="match status" value="1"/>
</dbReference>
<evidence type="ECO:0000259" key="3">
    <source>
        <dbReference type="Pfam" id="PF16874"/>
    </source>
</evidence>
<feature type="domain" description="Glycosyl hydrolase family 36 C-terminal" evidence="3">
    <location>
        <begin position="123"/>
        <end position="187"/>
    </location>
</feature>
<dbReference type="EMBL" id="JBHLVF010000041">
    <property type="protein sequence ID" value="MFC0394558.1"/>
    <property type="molecule type" value="Genomic_DNA"/>
</dbReference>
<protein>
    <submittedName>
        <fullName evidence="4">GH36 C-terminal domain-containing protein</fullName>
    </submittedName>
</protein>
<dbReference type="InterPro" id="IPR013785">
    <property type="entry name" value="Aldolase_TIM"/>
</dbReference>
<keyword evidence="1" id="KW-0378">Hydrolase</keyword>
<name>A0ABV6JJ23_9BACL</name>
<proteinExistence type="predicted"/>
<comment type="caution">
    <text evidence="4">The sequence shown here is derived from an EMBL/GenBank/DDBJ whole genome shotgun (WGS) entry which is preliminary data.</text>
</comment>
<evidence type="ECO:0000256" key="1">
    <source>
        <dbReference type="ARBA" id="ARBA00022801"/>
    </source>
</evidence>
<keyword evidence="5" id="KW-1185">Reference proteome</keyword>
<dbReference type="InterPro" id="IPR013780">
    <property type="entry name" value="Glyco_hydro_b"/>
</dbReference>
<dbReference type="Pfam" id="PF16874">
    <property type="entry name" value="Glyco_hydro_36C"/>
    <property type="match status" value="1"/>
</dbReference>
<evidence type="ECO:0000313" key="4">
    <source>
        <dbReference type="EMBL" id="MFC0394558.1"/>
    </source>
</evidence>
<evidence type="ECO:0000256" key="2">
    <source>
        <dbReference type="ARBA" id="ARBA00023295"/>
    </source>
</evidence>
<accession>A0ABV6JJ23</accession>
<evidence type="ECO:0000313" key="5">
    <source>
        <dbReference type="Proteomes" id="UP001589818"/>
    </source>
</evidence>
<sequence length="206" mass="24145">MIDSCASGGRRNDLESMRCSVPLHKTDADYSDFTLKHCMHQSLYNWFPYYGTPVTGPGYPDPSDKYAMRSAYVPWIALGFDVRKDNVDYAFVKDCLDEWKQFNHLFYEDYYPLTQWNRSEREWEGWEFINPEKGEGVIQLFRRELNEESEKRFKLFGLDENATYLLKDLDQGTTRASGRELMQDGYRAVIPTARGSAVILINRLEE</sequence>
<dbReference type="Gene3D" id="2.60.40.1180">
    <property type="entry name" value="Golgi alpha-mannosidase II"/>
    <property type="match status" value="1"/>
</dbReference>
<dbReference type="InterPro" id="IPR031705">
    <property type="entry name" value="Glyco_hydro_36_C"/>
</dbReference>
<reference evidence="4 5" key="1">
    <citation type="submission" date="2024-09" db="EMBL/GenBank/DDBJ databases">
        <authorList>
            <person name="Sun Q."/>
            <person name="Mori K."/>
        </authorList>
    </citation>
    <scope>NUCLEOTIDE SEQUENCE [LARGE SCALE GENOMIC DNA]</scope>
    <source>
        <strain evidence="4 5">CCM 4839</strain>
    </source>
</reference>